<keyword evidence="3" id="KW-1185">Reference proteome</keyword>
<sequence length="879" mass="94889">MAGRKRLPTGHEQRESGDVMTRRGIVFGLVIAIIVLLLAGGLWIRQWWQATREAQGIEQLDWRGLDVGLSHLGATGFRLQLDRSGRRWTISGDDLTLDWRWDGLIPRPVTLHLGDLQVSLVASGSGPARSYDDGSPPSQLPSWLPHRVRIDHFDASLPCRTGQCALNGSATLDRSDTGYPVALDLQLTQASHRIDLKATLDGQPSQRLIASAQLAIDDQPTLTAETDYRADPTRHWTGTARIPDWPQAPWLVDWLQQWTPVPDDTLPSQPAAAQLDARWTLDWPGGKPLLESASGSVALQGELPQPWPVPGIGTVSGELAVDLTASHGQWQARALQSNLTLTEPAAWADALPALIRPDTVTLKTQPPEHGDKIPPGTLPMAVTLTGKGRSQWTLDGSVTLALSPPWSMDFKQTHVTGRLPTTQLGGWRLASPRLDLTLSGHADATALSLKTGPSAFVTLAGLTAPEDLNLGLDTVRGDLPSMTLDAHYRTDKPALDSLQLKGPVWLSAGQITHPQLKPQSWRFKGSLTSTLKQLSLDGQLTAHSGADAQVGLKVPFGGELDAHITSHLQAPEDSKAWAATWTGWPKLLDVTAGTVDIDTQLSRPASGPLQLDGHADLRNLDGTFNRTGWTGMTGGLSVAIKNGQLTAQMPDLSIQTVNPGVPIGPVQLAANYATAQDQPLGGQLTLQKARADLVGGQVHVEPQQWNLSRLPIRVPLIVEKLDLKRIMELYPSEDLAGTGQLSGTLPVRIGRDGIAVEDGDLQALSPGGRLELPGSRLQALAGDNMAMGIVAEAMKNFHYSVLDSTIDYARDGTLKLGLHIEGRNPDVHNGQPVVLNVNLEEDIPALLTSLQLSGRVNETVTERVKKLIEQRQNDNTKEQ</sequence>
<keyword evidence="1" id="KW-1133">Transmembrane helix</keyword>
<evidence type="ECO:0008006" key="4">
    <source>
        <dbReference type="Google" id="ProtNLM"/>
    </source>
</evidence>
<proteinExistence type="predicted"/>
<evidence type="ECO:0000313" key="3">
    <source>
        <dbReference type="Proteomes" id="UP000313645"/>
    </source>
</evidence>
<keyword evidence="1" id="KW-0812">Transmembrane</keyword>
<organism evidence="2 3">
    <name type="scientific">Marinobacter halodurans</name>
    <dbReference type="NCBI Taxonomy" id="2528979"/>
    <lineage>
        <taxon>Bacteria</taxon>
        <taxon>Pseudomonadati</taxon>
        <taxon>Pseudomonadota</taxon>
        <taxon>Gammaproteobacteria</taxon>
        <taxon>Pseudomonadales</taxon>
        <taxon>Marinobacteraceae</taxon>
        <taxon>Marinobacter</taxon>
    </lineage>
</organism>
<dbReference type="Proteomes" id="UP000313645">
    <property type="component" value="Unassembled WGS sequence"/>
</dbReference>
<keyword evidence="1" id="KW-0472">Membrane</keyword>
<protein>
    <recommendedName>
        <fullName evidence="4">Dicarboxylate transport domain-containing protein</fullName>
    </recommendedName>
</protein>
<dbReference type="EMBL" id="SJDL01000004">
    <property type="protein sequence ID" value="TBW58447.1"/>
    <property type="molecule type" value="Genomic_DNA"/>
</dbReference>
<name>A0ABY1ZNY9_9GAMM</name>
<dbReference type="InterPro" id="IPR021730">
    <property type="entry name" value="YdbH"/>
</dbReference>
<comment type="caution">
    <text evidence="2">The sequence shown here is derived from an EMBL/GenBank/DDBJ whole genome shotgun (WGS) entry which is preliminary data.</text>
</comment>
<dbReference type="Pfam" id="PF11739">
    <property type="entry name" value="YdbH-like"/>
    <property type="match status" value="1"/>
</dbReference>
<evidence type="ECO:0000313" key="2">
    <source>
        <dbReference type="EMBL" id="TBW58447.1"/>
    </source>
</evidence>
<feature type="transmembrane region" description="Helical" evidence="1">
    <location>
        <begin position="24"/>
        <end position="44"/>
    </location>
</feature>
<evidence type="ECO:0000256" key="1">
    <source>
        <dbReference type="SAM" id="Phobius"/>
    </source>
</evidence>
<gene>
    <name evidence="2" type="ORF">EZI54_03425</name>
</gene>
<accession>A0ABY1ZNY9</accession>
<reference evidence="2 3" key="1">
    <citation type="submission" date="2019-02" db="EMBL/GenBank/DDBJ databases">
        <title>Marinobacter halodurans sp. nov., a marine bacterium isolated from sea tidal flat.</title>
        <authorList>
            <person name="Yoo Y."/>
            <person name="Lee D.W."/>
            <person name="Kim B.S."/>
            <person name="Kim J.-J."/>
        </authorList>
    </citation>
    <scope>NUCLEOTIDE SEQUENCE [LARGE SCALE GENOMIC DNA]</scope>
    <source>
        <strain evidence="2 3">YJ-S3-2</strain>
    </source>
</reference>